<keyword evidence="1" id="KW-0812">Transmembrane</keyword>
<gene>
    <name evidence="2" type="ORF">ETAA1_53390</name>
</gene>
<keyword evidence="1" id="KW-0472">Membrane</keyword>
<feature type="transmembrane region" description="Helical" evidence="1">
    <location>
        <begin position="12"/>
        <end position="35"/>
    </location>
</feature>
<dbReference type="InterPro" id="IPR036280">
    <property type="entry name" value="Multihaem_cyt_sf"/>
</dbReference>
<dbReference type="EMBL" id="CP036273">
    <property type="protein sequence ID" value="QDU23340.1"/>
    <property type="molecule type" value="Genomic_DNA"/>
</dbReference>
<keyword evidence="3" id="KW-1185">Reference proteome</keyword>
<proteinExistence type="predicted"/>
<dbReference type="OrthoDB" id="9814800at2"/>
<dbReference type="AlphaFoldDB" id="A0A517Y0Q0"/>
<reference evidence="2 3" key="1">
    <citation type="submission" date="2019-02" db="EMBL/GenBank/DDBJ databases">
        <title>Deep-cultivation of Planctomycetes and their phenomic and genomic characterization uncovers novel biology.</title>
        <authorList>
            <person name="Wiegand S."/>
            <person name="Jogler M."/>
            <person name="Boedeker C."/>
            <person name="Pinto D."/>
            <person name="Vollmers J."/>
            <person name="Rivas-Marin E."/>
            <person name="Kohn T."/>
            <person name="Peeters S.H."/>
            <person name="Heuer A."/>
            <person name="Rast P."/>
            <person name="Oberbeckmann S."/>
            <person name="Bunk B."/>
            <person name="Jeske O."/>
            <person name="Meyerdierks A."/>
            <person name="Storesund J.E."/>
            <person name="Kallscheuer N."/>
            <person name="Luecker S."/>
            <person name="Lage O.M."/>
            <person name="Pohl T."/>
            <person name="Merkel B.J."/>
            <person name="Hornburger P."/>
            <person name="Mueller R.-W."/>
            <person name="Bruemmer F."/>
            <person name="Labrenz M."/>
            <person name="Spormann A.M."/>
            <person name="Op den Camp H."/>
            <person name="Overmann J."/>
            <person name="Amann R."/>
            <person name="Jetten M.S.M."/>
            <person name="Mascher T."/>
            <person name="Medema M.H."/>
            <person name="Devos D.P."/>
            <person name="Kaster A.-K."/>
            <person name="Ovreas L."/>
            <person name="Rohde M."/>
            <person name="Galperin M.Y."/>
            <person name="Jogler C."/>
        </authorList>
    </citation>
    <scope>NUCLEOTIDE SEQUENCE [LARGE SCALE GENOMIC DNA]</scope>
    <source>
        <strain evidence="2 3">ETA_A1</strain>
    </source>
</reference>
<accession>A0A517Y0Q0</accession>
<evidence type="ECO:0000256" key="1">
    <source>
        <dbReference type="SAM" id="Phobius"/>
    </source>
</evidence>
<dbReference type="PANTHER" id="PTHR39425:SF1">
    <property type="entry name" value="CYTOCHROME C7-LIKE DOMAIN-CONTAINING PROTEIN"/>
    <property type="match status" value="1"/>
</dbReference>
<dbReference type="SUPFAM" id="SSF48695">
    <property type="entry name" value="Multiheme cytochromes"/>
    <property type="match status" value="1"/>
</dbReference>
<keyword evidence="1" id="KW-1133">Transmembrane helix</keyword>
<dbReference type="CDD" id="cd08168">
    <property type="entry name" value="Cytochrom_C3"/>
    <property type="match status" value="1"/>
</dbReference>
<organism evidence="2 3">
    <name type="scientific">Urbifossiella limnaea</name>
    <dbReference type="NCBI Taxonomy" id="2528023"/>
    <lineage>
        <taxon>Bacteria</taxon>
        <taxon>Pseudomonadati</taxon>
        <taxon>Planctomycetota</taxon>
        <taxon>Planctomycetia</taxon>
        <taxon>Gemmatales</taxon>
        <taxon>Gemmataceae</taxon>
        <taxon>Urbifossiella</taxon>
    </lineage>
</organism>
<sequence>MPQIFPKAVNPLTRFLVLLLPIGFGSTGVGLAAFYRSSYATGKEEVVPQPVAFSHAHHVGQLGIHCLYCHSSVEDSHFANIPPTATCVNCHQQMWHGSDMLAPVRNSYQADKPIVWNRVHNVPHYAYFNHSIHVAKGVGCQTCHGQIDQMNLTHQSQTLLMEWCINCHRNPHEQMRPRSEVYSMTWAPGRPVDGKAQVWVRDDLPNWGKNPNGSDDTDLLDRYLGTDRKGLPRPTTQAALGAELVKLYGIRDNVTLIGCSMCHR</sequence>
<dbReference type="PANTHER" id="PTHR39425">
    <property type="entry name" value="LIPOPROTEIN CYTOCHROME C"/>
    <property type="match status" value="1"/>
</dbReference>
<evidence type="ECO:0000313" key="3">
    <source>
        <dbReference type="Proteomes" id="UP000319576"/>
    </source>
</evidence>
<dbReference type="Gene3D" id="3.90.10.10">
    <property type="entry name" value="Cytochrome C3"/>
    <property type="match status" value="2"/>
</dbReference>
<name>A0A517Y0Q0_9BACT</name>
<dbReference type="RefSeq" id="WP_145243526.1">
    <property type="nucleotide sequence ID" value="NZ_CP036273.1"/>
</dbReference>
<evidence type="ECO:0000313" key="2">
    <source>
        <dbReference type="EMBL" id="QDU23340.1"/>
    </source>
</evidence>
<dbReference type="KEGG" id="uli:ETAA1_53390"/>
<dbReference type="Proteomes" id="UP000319576">
    <property type="component" value="Chromosome"/>
</dbReference>
<protein>
    <submittedName>
        <fullName evidence="2">Uncharacterized protein</fullName>
    </submittedName>
</protein>